<keyword evidence="8" id="KW-0626">Porin</keyword>
<evidence type="ECO:0000256" key="5">
    <source>
        <dbReference type="ARBA" id="ARBA00022692"/>
    </source>
</evidence>
<keyword evidence="3" id="KW-1134">Transmembrane beta strand</keyword>
<dbReference type="GO" id="GO:0006811">
    <property type="term" value="P:monoatomic ion transport"/>
    <property type="evidence" value="ECO:0007669"/>
    <property type="project" value="UniProtKB-KW"/>
</dbReference>
<dbReference type="GO" id="GO:0015288">
    <property type="term" value="F:porin activity"/>
    <property type="evidence" value="ECO:0007669"/>
    <property type="project" value="UniProtKB-KW"/>
</dbReference>
<dbReference type="PANTHER" id="PTHR38105">
    <property type="entry name" value="OUTER MEMBRANE PROTEIN-RELATED-RELATED"/>
    <property type="match status" value="1"/>
</dbReference>
<evidence type="ECO:0000256" key="11">
    <source>
        <dbReference type="SAM" id="MobiDB-lite"/>
    </source>
</evidence>
<accession>A0AAP4FY61</accession>
<evidence type="ECO:0000313" key="14">
    <source>
        <dbReference type="Proteomes" id="UP001223214"/>
    </source>
</evidence>
<protein>
    <submittedName>
        <fullName evidence="13">Oligogalacturonate-specific porin KdgM family protein</fullName>
    </submittedName>
</protein>
<feature type="chain" id="PRO_5042958803" evidence="12">
    <location>
        <begin position="23"/>
        <end position="251"/>
    </location>
</feature>
<dbReference type="EMBL" id="JASSOM010000087">
    <property type="protein sequence ID" value="MDK9365899.1"/>
    <property type="molecule type" value="Genomic_DNA"/>
</dbReference>
<feature type="signal peptide" evidence="12">
    <location>
        <begin position="1"/>
        <end position="22"/>
    </location>
</feature>
<dbReference type="Proteomes" id="UP001223214">
    <property type="component" value="Unassembled WGS sequence"/>
</dbReference>
<evidence type="ECO:0000256" key="10">
    <source>
        <dbReference type="ARBA" id="ARBA00023237"/>
    </source>
</evidence>
<keyword evidence="9" id="KW-0472">Membrane</keyword>
<organism evidence="13 14">
    <name type="scientific">Lelliottia wanjuensis</name>
    <dbReference type="NCBI Taxonomy" id="3050585"/>
    <lineage>
        <taxon>Bacteria</taxon>
        <taxon>Pseudomonadati</taxon>
        <taxon>Pseudomonadota</taxon>
        <taxon>Gammaproteobacteria</taxon>
        <taxon>Enterobacterales</taxon>
        <taxon>Enterobacteriaceae</taxon>
        <taxon>Lelliottia</taxon>
    </lineage>
</organism>
<name>A0AAP4FY61_9ENTR</name>
<dbReference type="GO" id="GO:0015772">
    <property type="term" value="P:oligosaccharide transport"/>
    <property type="evidence" value="ECO:0007669"/>
    <property type="project" value="TreeGrafter"/>
</dbReference>
<feature type="compositionally biased region" description="Basic and acidic residues" evidence="11">
    <location>
        <begin position="74"/>
        <end position="84"/>
    </location>
</feature>
<dbReference type="PANTHER" id="PTHR38105:SF2">
    <property type="entry name" value="N-ACETYLNEURAMINIC ACID OUTER MEMBRANE CHANNEL PROTEIN NANC-RELATED"/>
    <property type="match status" value="1"/>
</dbReference>
<dbReference type="Pfam" id="PF06178">
    <property type="entry name" value="KdgM"/>
    <property type="match status" value="1"/>
</dbReference>
<keyword evidence="4" id="KW-0762">Sugar transport</keyword>
<comment type="subcellular location">
    <subcellularLocation>
        <location evidence="1">Cell outer membrane</location>
    </subcellularLocation>
</comment>
<keyword evidence="10" id="KW-0998">Cell outer membrane</keyword>
<dbReference type="AlphaFoldDB" id="A0AAP4FY61"/>
<keyword evidence="2" id="KW-0813">Transport</keyword>
<proteinExistence type="predicted"/>
<keyword evidence="7" id="KW-0406">Ion transport</keyword>
<keyword evidence="6 12" id="KW-0732">Signal</keyword>
<evidence type="ECO:0000256" key="2">
    <source>
        <dbReference type="ARBA" id="ARBA00022448"/>
    </source>
</evidence>
<dbReference type="GO" id="GO:0009279">
    <property type="term" value="C:cell outer membrane"/>
    <property type="evidence" value="ECO:0007669"/>
    <property type="project" value="UniProtKB-SubCell"/>
</dbReference>
<keyword evidence="14" id="KW-1185">Reference proteome</keyword>
<dbReference type="InterPro" id="IPR053713">
    <property type="entry name" value="Bact_OM_Channel_sf"/>
</dbReference>
<evidence type="ECO:0000256" key="3">
    <source>
        <dbReference type="ARBA" id="ARBA00022452"/>
    </source>
</evidence>
<evidence type="ECO:0000256" key="1">
    <source>
        <dbReference type="ARBA" id="ARBA00004442"/>
    </source>
</evidence>
<dbReference type="InterPro" id="IPR009331">
    <property type="entry name" value="Oligogalacturonate-sp_porin"/>
</dbReference>
<evidence type="ECO:0000313" key="13">
    <source>
        <dbReference type="EMBL" id="MDK9365899.1"/>
    </source>
</evidence>
<feature type="region of interest" description="Disordered" evidence="11">
    <location>
        <begin position="63"/>
        <end position="84"/>
    </location>
</feature>
<evidence type="ECO:0000256" key="12">
    <source>
        <dbReference type="SAM" id="SignalP"/>
    </source>
</evidence>
<dbReference type="Gene3D" id="2.40.160.40">
    <property type="entry name" value="monomeric porin ompg"/>
    <property type="match status" value="1"/>
</dbReference>
<gene>
    <name evidence="13" type="ORF">QQF32_22145</name>
</gene>
<dbReference type="RefSeq" id="WP_285149042.1">
    <property type="nucleotide sequence ID" value="NZ_JASSOM010000087.1"/>
</dbReference>
<reference evidence="13 14" key="1">
    <citation type="submission" date="2023-06" db="EMBL/GenBank/DDBJ databases">
        <title>Identification and characterization of antibiotic-resistant Gram-negative bacteria.</title>
        <authorList>
            <person name="Cho G.-S."/>
            <person name="Lee J."/>
            <person name="Tai E."/>
            <person name="Jeong S."/>
            <person name="Kim I."/>
            <person name="Kim B.-E."/>
            <person name="Jeong M.-I."/>
            <person name="Oh K.-K."/>
            <person name="Franz C.M.A.P."/>
        </authorList>
    </citation>
    <scope>NUCLEOTIDE SEQUENCE [LARGE SCALE GENOMIC DNA]</scope>
    <source>
        <strain evidence="13 14">V106_12</strain>
    </source>
</reference>
<dbReference type="GO" id="GO:0046930">
    <property type="term" value="C:pore complex"/>
    <property type="evidence" value="ECO:0007669"/>
    <property type="project" value="UniProtKB-KW"/>
</dbReference>
<evidence type="ECO:0000256" key="4">
    <source>
        <dbReference type="ARBA" id="ARBA00022597"/>
    </source>
</evidence>
<dbReference type="SUPFAM" id="SSF56935">
    <property type="entry name" value="Porins"/>
    <property type="match status" value="1"/>
</dbReference>
<evidence type="ECO:0000256" key="7">
    <source>
        <dbReference type="ARBA" id="ARBA00023065"/>
    </source>
</evidence>
<keyword evidence="5" id="KW-0812">Transmembrane</keyword>
<evidence type="ECO:0000256" key="9">
    <source>
        <dbReference type="ARBA" id="ARBA00023136"/>
    </source>
</evidence>
<comment type="caution">
    <text evidence="13">The sequence shown here is derived from an EMBL/GenBank/DDBJ whole genome shotgun (WGS) entry which is preliminary data.</text>
</comment>
<sequence length="251" mass="29248">MQKKWLWTLLACVSACPVVCQALTFDVRGGYRAGSHSYESRYKVSESWKTGWWASIETDNKNNKSNGRGANGGDKSDSAHSLGDSKTDYNEIESNYTIPLSDKWSFQPGGIYHWSSNGTQIRPYLRLNYKITQDLSTSLRYRYDYNTYETTNSAGESHRDSVNRLDLYLGYKINPKWSVLWQGTIYKHVNDDYKYKNDKSWSTENAVTLRYKWNSWFSPYVEYDYLDKQGFYEGEGCIAESRYRIGMTFTL</sequence>
<evidence type="ECO:0000256" key="6">
    <source>
        <dbReference type="ARBA" id="ARBA00022729"/>
    </source>
</evidence>
<evidence type="ECO:0000256" key="8">
    <source>
        <dbReference type="ARBA" id="ARBA00023114"/>
    </source>
</evidence>